<protein>
    <submittedName>
        <fullName evidence="1">Uncharacterized protein</fullName>
    </submittedName>
</protein>
<proteinExistence type="predicted"/>
<dbReference type="AlphaFoldDB" id="M8B2E5"/>
<accession>M8B2E5</accession>
<organism evidence="1">
    <name type="scientific">Aegilops tauschii</name>
    <name type="common">Tausch's goatgrass</name>
    <name type="synonym">Aegilops squarrosa</name>
    <dbReference type="NCBI Taxonomy" id="37682"/>
    <lineage>
        <taxon>Eukaryota</taxon>
        <taxon>Viridiplantae</taxon>
        <taxon>Streptophyta</taxon>
        <taxon>Embryophyta</taxon>
        <taxon>Tracheophyta</taxon>
        <taxon>Spermatophyta</taxon>
        <taxon>Magnoliopsida</taxon>
        <taxon>Liliopsida</taxon>
        <taxon>Poales</taxon>
        <taxon>Poaceae</taxon>
        <taxon>BOP clade</taxon>
        <taxon>Pooideae</taxon>
        <taxon>Triticodae</taxon>
        <taxon>Triticeae</taxon>
        <taxon>Triticinae</taxon>
        <taxon>Aegilops</taxon>
    </lineage>
</organism>
<evidence type="ECO:0000313" key="1">
    <source>
        <dbReference type="EnsemblPlants" id="EMT08171"/>
    </source>
</evidence>
<sequence length="79" mass="9022">MDPTIKEYLKKITKSVDKFRAGLRNNTHAIQANSHKLDDLLSWHSDLEKRGEEMSVADTLLQQGHLLYVSNKTNGVQML</sequence>
<dbReference type="EnsemblPlants" id="EMT08171">
    <property type="protein sequence ID" value="EMT08171"/>
    <property type="gene ID" value="F775_10836"/>
</dbReference>
<name>M8B2E5_AEGTA</name>
<reference evidence="1" key="1">
    <citation type="submission" date="2015-06" db="UniProtKB">
        <authorList>
            <consortium name="EnsemblPlants"/>
        </authorList>
    </citation>
    <scope>IDENTIFICATION</scope>
</reference>